<dbReference type="GO" id="GO:0008519">
    <property type="term" value="F:ammonium channel activity"/>
    <property type="evidence" value="ECO:0007669"/>
    <property type="project" value="InterPro"/>
</dbReference>
<keyword evidence="7 8" id="KW-0924">Ammonia transport</keyword>
<feature type="transmembrane region" description="Helical" evidence="8">
    <location>
        <begin position="92"/>
        <end position="119"/>
    </location>
</feature>
<dbReference type="OrthoDB" id="534912at2759"/>
<dbReference type="NCBIfam" id="TIGR00836">
    <property type="entry name" value="amt"/>
    <property type="match status" value="1"/>
</dbReference>
<feature type="transmembrane region" description="Helical" evidence="8">
    <location>
        <begin position="157"/>
        <end position="179"/>
    </location>
</feature>
<dbReference type="AlphaFoldDB" id="A4S033"/>
<protein>
    <recommendedName>
        <fullName evidence="8">Ammonium transporter</fullName>
    </recommendedName>
</protein>
<dbReference type="KEGG" id="olu:OSTLU_32601"/>
<dbReference type="PROSITE" id="PS01219">
    <property type="entry name" value="AMMONIUM_TRANSP"/>
    <property type="match status" value="1"/>
</dbReference>
<dbReference type="PANTHER" id="PTHR43029:SF10">
    <property type="entry name" value="AMMONIUM TRANSPORTER MEP2"/>
    <property type="match status" value="1"/>
</dbReference>
<feature type="domain" description="Ammonium transporter AmtB-like" evidence="10">
    <location>
        <begin position="125"/>
        <end position="523"/>
    </location>
</feature>
<keyword evidence="3 8" id="KW-0813">Transport</keyword>
<keyword evidence="12" id="KW-1185">Reference proteome</keyword>
<evidence type="ECO:0000256" key="2">
    <source>
        <dbReference type="ARBA" id="ARBA00005887"/>
    </source>
</evidence>
<feature type="transmembrane region" description="Helical" evidence="8">
    <location>
        <begin position="399"/>
        <end position="420"/>
    </location>
</feature>
<evidence type="ECO:0000256" key="1">
    <source>
        <dbReference type="ARBA" id="ARBA00004141"/>
    </source>
</evidence>
<dbReference type="Proteomes" id="UP000001568">
    <property type="component" value="Chromosome 7"/>
</dbReference>
<accession>A4S033</accession>
<dbReference type="GeneID" id="5002644"/>
<feature type="transmembrane region" description="Helical" evidence="8">
    <location>
        <begin position="222"/>
        <end position="242"/>
    </location>
</feature>
<evidence type="ECO:0000259" key="10">
    <source>
        <dbReference type="Pfam" id="PF00909"/>
    </source>
</evidence>
<feature type="transmembrane region" description="Helical" evidence="8">
    <location>
        <begin position="470"/>
        <end position="492"/>
    </location>
</feature>
<dbReference type="PANTHER" id="PTHR43029">
    <property type="entry name" value="AMMONIUM TRANSPORTER MEP2"/>
    <property type="match status" value="1"/>
</dbReference>
<keyword evidence="5 8" id="KW-1133">Transmembrane helix</keyword>
<reference evidence="11 12" key="1">
    <citation type="journal article" date="2007" name="Proc. Natl. Acad. Sci. U.S.A.">
        <title>The tiny eukaryote Ostreococcus provides genomic insights into the paradox of plankton speciation.</title>
        <authorList>
            <person name="Palenik B."/>
            <person name="Grimwood J."/>
            <person name="Aerts A."/>
            <person name="Rouze P."/>
            <person name="Salamov A."/>
            <person name="Putnam N."/>
            <person name="Dupont C."/>
            <person name="Jorgensen R."/>
            <person name="Derelle E."/>
            <person name="Rombauts S."/>
            <person name="Zhou K."/>
            <person name="Otillar R."/>
            <person name="Merchant S.S."/>
            <person name="Podell S."/>
            <person name="Gaasterland T."/>
            <person name="Napoli C."/>
            <person name="Gendler K."/>
            <person name="Manuell A."/>
            <person name="Tai V."/>
            <person name="Vallon O."/>
            <person name="Piganeau G."/>
            <person name="Jancek S."/>
            <person name="Heijde M."/>
            <person name="Jabbari K."/>
            <person name="Bowler C."/>
            <person name="Lohr M."/>
            <person name="Robbens S."/>
            <person name="Werner G."/>
            <person name="Dubchak I."/>
            <person name="Pazour G.J."/>
            <person name="Ren Q."/>
            <person name="Paulsen I."/>
            <person name="Delwiche C."/>
            <person name="Schmutz J."/>
            <person name="Rokhsar D."/>
            <person name="Van de Peer Y."/>
            <person name="Moreau H."/>
            <person name="Grigoriev I.V."/>
        </authorList>
    </citation>
    <scope>NUCLEOTIDE SEQUENCE [LARGE SCALE GENOMIC DNA]</scope>
    <source>
        <strain evidence="11 12">CCE9901</strain>
    </source>
</reference>
<keyword evidence="4 8" id="KW-0812">Transmembrane</keyword>
<evidence type="ECO:0000256" key="4">
    <source>
        <dbReference type="ARBA" id="ARBA00022692"/>
    </source>
</evidence>
<gene>
    <name evidence="11" type="ORF">OSTLU_32601</name>
</gene>
<feature type="transmembrane region" description="Helical" evidence="8">
    <location>
        <begin position="249"/>
        <end position="270"/>
    </location>
</feature>
<evidence type="ECO:0000256" key="9">
    <source>
        <dbReference type="SAM" id="MobiDB-lite"/>
    </source>
</evidence>
<dbReference type="RefSeq" id="XP_001418904.1">
    <property type="nucleotide sequence ID" value="XM_001418867.1"/>
</dbReference>
<comment type="similarity">
    <text evidence="2 8">Belongs to the ammonia transporter channel (TC 1.A.11.2) family.</text>
</comment>
<dbReference type="Gene3D" id="1.10.3430.10">
    <property type="entry name" value="Ammonium transporter AmtB like domains"/>
    <property type="match status" value="1"/>
</dbReference>
<comment type="subcellular location">
    <subcellularLocation>
        <location evidence="8">Cell membrane</location>
        <topology evidence="8">Multi-pass membrane protein</topology>
    </subcellularLocation>
    <subcellularLocation>
        <location evidence="1">Membrane</location>
        <topology evidence="1">Multi-pass membrane protein</topology>
    </subcellularLocation>
</comment>
<evidence type="ECO:0000313" key="11">
    <source>
        <dbReference type="EMBL" id="ABO97197.1"/>
    </source>
</evidence>
<dbReference type="InterPro" id="IPR001905">
    <property type="entry name" value="Ammonium_transpt"/>
</dbReference>
<organism evidence="11 12">
    <name type="scientific">Ostreococcus lucimarinus (strain CCE9901)</name>
    <dbReference type="NCBI Taxonomy" id="436017"/>
    <lineage>
        <taxon>Eukaryota</taxon>
        <taxon>Viridiplantae</taxon>
        <taxon>Chlorophyta</taxon>
        <taxon>Mamiellophyceae</taxon>
        <taxon>Mamiellales</taxon>
        <taxon>Bathycoccaceae</taxon>
        <taxon>Ostreococcus</taxon>
    </lineage>
</organism>
<dbReference type="InterPro" id="IPR024041">
    <property type="entry name" value="NH4_transpt_AmtB-like_dom"/>
</dbReference>
<feature type="transmembrane region" description="Helical" evidence="8">
    <location>
        <begin position="282"/>
        <end position="306"/>
    </location>
</feature>
<feature type="transmembrane region" description="Helical" evidence="8">
    <location>
        <begin position="318"/>
        <end position="336"/>
    </location>
</feature>
<dbReference type="HOGENOM" id="CLU_000445_33_0_1"/>
<dbReference type="Pfam" id="PF00909">
    <property type="entry name" value="Ammonium_transp"/>
    <property type="match status" value="1"/>
</dbReference>
<evidence type="ECO:0000313" key="12">
    <source>
        <dbReference type="Proteomes" id="UP000001568"/>
    </source>
</evidence>
<feature type="region of interest" description="Disordered" evidence="9">
    <location>
        <begin position="1"/>
        <end position="20"/>
    </location>
</feature>
<evidence type="ECO:0000256" key="3">
    <source>
        <dbReference type="ARBA" id="ARBA00022448"/>
    </source>
</evidence>
<dbReference type="OMA" id="LVWTCWD"/>
<dbReference type="EMBL" id="CP000587">
    <property type="protein sequence ID" value="ABO97197.1"/>
    <property type="molecule type" value="Genomic_DNA"/>
</dbReference>
<proteinExistence type="inferred from homology"/>
<dbReference type="eggNOG" id="KOG0682">
    <property type="taxonomic scope" value="Eukaryota"/>
</dbReference>
<sequence length="530" mass="54177">MTTTTTTTTRGARLSTDARARASAARASGCARAARANGAEKNSRVLGRAIGATAGRRARVAGAVSVDAARATLAEAESNAARSVFARAKTPVAAAAVAVAGLTLAGPAAAAAAAVPAVVGADTCWILISSALVLFMTIPGLAAFYAGLVRRTNTLSVLIQCFALTAHMSVLWFLCGYSLSFSDVGMKEGVTTLASFIGGWDKVGLAGVTAASVAGTIPEALWVLYQMTFAIITPALMIGALVERMKFNAVMWFSTLWMFAVYFPACHMVWGGPGAFFADMGVLDFAGGIVVHITAGIGALVAAMYLGERKENKMHQGNLVLTFLGTAMLWVGWFGFNGGSAGAASAGAAFACLATQLSASVAAIVWTALDVIENGKVSVLGTCTASIAGLAAITPAAGFVGPVGACLMGLASAIVCRFFSTTVKEKFGYDDALDVFGVHGVGGFLGTILLGVLAHPALGGFNDVPMMKQTIVQVIAAVSTAVYTAGASWACLKLTDKITGGIRVPAEAEELGLDVYSHGETAYTPMPPVR</sequence>
<dbReference type="STRING" id="436017.A4S033"/>
<keyword evidence="6 8" id="KW-0472">Membrane</keyword>
<feature type="transmembrane region" description="Helical" evidence="8">
    <location>
        <begin position="348"/>
        <end position="369"/>
    </location>
</feature>
<feature type="transmembrane region" description="Helical" evidence="8">
    <location>
        <begin position="376"/>
        <end position="393"/>
    </location>
</feature>
<dbReference type="GO" id="GO:0005886">
    <property type="term" value="C:plasma membrane"/>
    <property type="evidence" value="ECO:0007669"/>
    <property type="project" value="UniProtKB-SubCell"/>
</dbReference>
<feature type="transmembrane region" description="Helical" evidence="8">
    <location>
        <begin position="125"/>
        <end position="145"/>
    </location>
</feature>
<dbReference type="InterPro" id="IPR029020">
    <property type="entry name" value="Ammonium/urea_transptr"/>
</dbReference>
<dbReference type="SUPFAM" id="SSF111352">
    <property type="entry name" value="Ammonium transporter"/>
    <property type="match status" value="1"/>
</dbReference>
<name>A4S033_OSTLU</name>
<evidence type="ECO:0000256" key="5">
    <source>
        <dbReference type="ARBA" id="ARBA00022989"/>
    </source>
</evidence>
<dbReference type="Gramene" id="ABO97197">
    <property type="protein sequence ID" value="ABO97197"/>
    <property type="gene ID" value="OSTLU_32601"/>
</dbReference>
<feature type="transmembrane region" description="Helical" evidence="8">
    <location>
        <begin position="432"/>
        <end position="458"/>
    </location>
</feature>
<evidence type="ECO:0000256" key="8">
    <source>
        <dbReference type="RuleBase" id="RU362002"/>
    </source>
</evidence>
<dbReference type="InterPro" id="IPR018047">
    <property type="entry name" value="Ammonium_transpt_CS"/>
</dbReference>
<evidence type="ECO:0000256" key="7">
    <source>
        <dbReference type="ARBA" id="ARBA00023177"/>
    </source>
</evidence>
<evidence type="ECO:0000256" key="6">
    <source>
        <dbReference type="ARBA" id="ARBA00023136"/>
    </source>
</evidence>